<keyword evidence="2" id="KW-0547">Nucleotide-binding</keyword>
<comment type="caution">
    <text evidence="4">The sequence shown here is derived from an EMBL/GenBank/DDBJ whole genome shotgun (WGS) entry which is preliminary data.</text>
</comment>
<feature type="domain" description="Helicase ATP-binding" evidence="3">
    <location>
        <begin position="97"/>
        <end position="217"/>
    </location>
</feature>
<keyword evidence="1 4" id="KW-0378">Hydrolase</keyword>
<dbReference type="EMBL" id="JABBWD010000056">
    <property type="protein sequence ID" value="KAG1771923.1"/>
    <property type="molecule type" value="Genomic_DNA"/>
</dbReference>
<dbReference type="PROSITE" id="PS00039">
    <property type="entry name" value="DEAD_ATP_HELICASE"/>
    <property type="match status" value="1"/>
</dbReference>
<organism evidence="4 5">
    <name type="scientific">Suillus placidus</name>
    <dbReference type="NCBI Taxonomy" id="48579"/>
    <lineage>
        <taxon>Eukaryota</taxon>
        <taxon>Fungi</taxon>
        <taxon>Dikarya</taxon>
        <taxon>Basidiomycota</taxon>
        <taxon>Agaricomycotina</taxon>
        <taxon>Agaricomycetes</taxon>
        <taxon>Agaricomycetidae</taxon>
        <taxon>Boletales</taxon>
        <taxon>Suillineae</taxon>
        <taxon>Suillaceae</taxon>
        <taxon>Suillus</taxon>
    </lineage>
</organism>
<dbReference type="PROSITE" id="PS51192">
    <property type="entry name" value="HELICASE_ATP_BIND_1"/>
    <property type="match status" value="1"/>
</dbReference>
<evidence type="ECO:0000259" key="3">
    <source>
        <dbReference type="PROSITE" id="PS51192"/>
    </source>
</evidence>
<sequence length="217" mass="23570">MEIKIDSEENGAMCISEIFNHDSMDVAEAGGDHLGDMLQYKLEGDPMEVDEAGGDPMEVDEARGDHLGDMLQYKGDLMDIDDVGGVQEMGDMDVDDALITLANRLDSSTFEVTVRLGAATQVLCLAPSRELARQIMSVVIAMGKFTPVQMEHAIKDNLPKGASQITAHVVVGTPGTMTDLVRRKVIDTSEVKVFVLDEADNMLDQDGLGDQTLRVKK</sequence>
<dbReference type="InterPro" id="IPR000629">
    <property type="entry name" value="RNA-helicase_DEAD-box_CS"/>
</dbReference>
<dbReference type="InterPro" id="IPR011545">
    <property type="entry name" value="DEAD/DEAH_box_helicase_dom"/>
</dbReference>
<accession>A0A9P7CY09</accession>
<keyword evidence="5" id="KW-1185">Reference proteome</keyword>
<keyword evidence="2" id="KW-0067">ATP-binding</keyword>
<dbReference type="Pfam" id="PF00270">
    <property type="entry name" value="DEAD"/>
    <property type="match status" value="1"/>
</dbReference>
<evidence type="ECO:0000313" key="4">
    <source>
        <dbReference type="EMBL" id="KAG1771923.1"/>
    </source>
</evidence>
<dbReference type="GO" id="GO:0016787">
    <property type="term" value="F:hydrolase activity"/>
    <property type="evidence" value="ECO:0007669"/>
    <property type="project" value="UniProtKB-KW"/>
</dbReference>
<gene>
    <name evidence="4" type="ORF">EV702DRAFT_1201794</name>
</gene>
<dbReference type="Gene3D" id="3.40.50.300">
    <property type="entry name" value="P-loop containing nucleotide triphosphate hydrolases"/>
    <property type="match status" value="1"/>
</dbReference>
<dbReference type="GO" id="GO:0005524">
    <property type="term" value="F:ATP binding"/>
    <property type="evidence" value="ECO:0007669"/>
    <property type="project" value="InterPro"/>
</dbReference>
<dbReference type="InterPro" id="IPR014001">
    <property type="entry name" value="Helicase_ATP-bd"/>
</dbReference>
<dbReference type="AlphaFoldDB" id="A0A9P7CY09"/>
<dbReference type="Proteomes" id="UP000714275">
    <property type="component" value="Unassembled WGS sequence"/>
</dbReference>
<dbReference type="SUPFAM" id="SSF52540">
    <property type="entry name" value="P-loop containing nucleoside triphosphate hydrolases"/>
    <property type="match status" value="1"/>
</dbReference>
<protein>
    <submittedName>
        <fullName evidence="4">P-loop containing nucleoside triphosphate hydrolase protein</fullName>
    </submittedName>
</protein>
<dbReference type="GO" id="GO:0004386">
    <property type="term" value="F:helicase activity"/>
    <property type="evidence" value="ECO:0007669"/>
    <property type="project" value="UniProtKB-KW"/>
</dbReference>
<reference evidence="4" key="1">
    <citation type="journal article" date="2020" name="New Phytol.">
        <title>Comparative genomics reveals dynamic genome evolution in host specialist ectomycorrhizal fungi.</title>
        <authorList>
            <person name="Lofgren L.A."/>
            <person name="Nguyen N.H."/>
            <person name="Vilgalys R."/>
            <person name="Ruytinx J."/>
            <person name="Liao H.L."/>
            <person name="Branco S."/>
            <person name="Kuo A."/>
            <person name="LaButti K."/>
            <person name="Lipzen A."/>
            <person name="Andreopoulos W."/>
            <person name="Pangilinan J."/>
            <person name="Riley R."/>
            <person name="Hundley H."/>
            <person name="Na H."/>
            <person name="Barry K."/>
            <person name="Grigoriev I.V."/>
            <person name="Stajich J.E."/>
            <person name="Kennedy P.G."/>
        </authorList>
    </citation>
    <scope>NUCLEOTIDE SEQUENCE</scope>
    <source>
        <strain evidence="4">DOB743</strain>
    </source>
</reference>
<dbReference type="InterPro" id="IPR027417">
    <property type="entry name" value="P-loop_NTPase"/>
</dbReference>
<dbReference type="PANTHER" id="PTHR47958">
    <property type="entry name" value="ATP-DEPENDENT RNA HELICASE DBP3"/>
    <property type="match status" value="1"/>
</dbReference>
<name>A0A9P7CY09_9AGAM</name>
<evidence type="ECO:0000313" key="5">
    <source>
        <dbReference type="Proteomes" id="UP000714275"/>
    </source>
</evidence>
<evidence type="ECO:0000256" key="2">
    <source>
        <dbReference type="ARBA" id="ARBA00022806"/>
    </source>
</evidence>
<keyword evidence="2" id="KW-0347">Helicase</keyword>
<dbReference type="OrthoDB" id="10265785at2759"/>
<dbReference type="GO" id="GO:0003676">
    <property type="term" value="F:nucleic acid binding"/>
    <property type="evidence" value="ECO:0007669"/>
    <property type="project" value="InterPro"/>
</dbReference>
<proteinExistence type="predicted"/>
<evidence type="ECO:0000256" key="1">
    <source>
        <dbReference type="ARBA" id="ARBA00022801"/>
    </source>
</evidence>